<keyword evidence="3" id="KW-1185">Reference proteome</keyword>
<dbReference type="Proteomes" id="UP000316079">
    <property type="component" value="Unassembled WGS sequence"/>
</dbReference>
<dbReference type="OrthoDB" id="189920at2759"/>
<accession>A0A553QQS4</accession>
<evidence type="ECO:0000313" key="3">
    <source>
        <dbReference type="Proteomes" id="UP000316079"/>
    </source>
</evidence>
<evidence type="ECO:0000313" key="2">
    <source>
        <dbReference type="EMBL" id="TRY92136.1"/>
    </source>
</evidence>
<reference evidence="2 3" key="1">
    <citation type="journal article" date="2019" name="Sci. Data">
        <title>Hybrid genome assembly and annotation of Danionella translucida.</title>
        <authorList>
            <person name="Kadobianskyi M."/>
            <person name="Schulze L."/>
            <person name="Schuelke M."/>
            <person name="Judkewitz B."/>
        </authorList>
    </citation>
    <scope>NUCLEOTIDE SEQUENCE [LARGE SCALE GENOMIC DNA]</scope>
    <source>
        <strain evidence="2 3">Bolton</strain>
    </source>
</reference>
<dbReference type="AlphaFoldDB" id="A0A553QQS4"/>
<proteinExistence type="predicted"/>
<name>A0A553QQS4_9TELE</name>
<organism evidence="2 3">
    <name type="scientific">Danionella cerebrum</name>
    <dbReference type="NCBI Taxonomy" id="2873325"/>
    <lineage>
        <taxon>Eukaryota</taxon>
        <taxon>Metazoa</taxon>
        <taxon>Chordata</taxon>
        <taxon>Craniata</taxon>
        <taxon>Vertebrata</taxon>
        <taxon>Euteleostomi</taxon>
        <taxon>Actinopterygii</taxon>
        <taxon>Neopterygii</taxon>
        <taxon>Teleostei</taxon>
        <taxon>Ostariophysi</taxon>
        <taxon>Cypriniformes</taxon>
        <taxon>Danionidae</taxon>
        <taxon>Danioninae</taxon>
        <taxon>Danionella</taxon>
    </lineage>
</organism>
<protein>
    <submittedName>
        <fullName evidence="2">Uncharacterized protein</fullName>
    </submittedName>
</protein>
<gene>
    <name evidence="2" type="ORF">DNTS_031452</name>
</gene>
<feature type="compositionally biased region" description="Polar residues" evidence="1">
    <location>
        <begin position="154"/>
        <end position="166"/>
    </location>
</feature>
<sequence>MQLLDDELKQFKRHLSNGETLASSVPRGTRLPISSGKLCRKAEINSNGGTVKAPDELPDTTGGLPEKGMDNETETLEFCLIEIHPSVLSTHSGDDHGEALLLFMNLQRQLPMRGLGLGTHEHKESLQRAVLDSQQLFGMRRTAVPRSRAVCSSDFPQQDSETTPEGSSVALAQVSDEHREQSLGLFHTHGDPLARDPQIFPSFDASVV</sequence>
<dbReference type="EMBL" id="SRMA01025672">
    <property type="protein sequence ID" value="TRY92136.1"/>
    <property type="molecule type" value="Genomic_DNA"/>
</dbReference>
<feature type="region of interest" description="Disordered" evidence="1">
    <location>
        <begin position="148"/>
        <end position="170"/>
    </location>
</feature>
<comment type="caution">
    <text evidence="2">The sequence shown here is derived from an EMBL/GenBank/DDBJ whole genome shotgun (WGS) entry which is preliminary data.</text>
</comment>
<evidence type="ECO:0000256" key="1">
    <source>
        <dbReference type="SAM" id="MobiDB-lite"/>
    </source>
</evidence>
<feature type="region of interest" description="Disordered" evidence="1">
    <location>
        <begin position="45"/>
        <end position="67"/>
    </location>
</feature>